<accession>A0A3M0Z2P4</accession>
<organism evidence="3 4">
    <name type="scientific">Candidatus Dojkabacteria bacterium</name>
    <dbReference type="NCBI Taxonomy" id="2099670"/>
    <lineage>
        <taxon>Bacteria</taxon>
        <taxon>Candidatus Dojkabacteria</taxon>
    </lineage>
</organism>
<gene>
    <name evidence="3" type="ORF">D6810_00130</name>
</gene>
<keyword evidence="1" id="KW-0472">Membrane</keyword>
<reference evidence="3 4" key="1">
    <citation type="submission" date="2018-10" db="EMBL/GenBank/DDBJ databases">
        <title>Thermophilic Lithotrophy and Phototrophy in an Intertidal, Iron-rich, Geothermal Spring.</title>
        <authorList>
            <person name="Ward L.M."/>
            <person name="Idei A."/>
            <person name="Nakagawa M."/>
            <person name="Ueno Y."/>
            <person name="Fischer W."/>
            <person name="Mcglynn S.E."/>
        </authorList>
    </citation>
    <scope>NUCLEOTIDE SEQUENCE [LARGE SCALE GENOMIC DNA]</scope>
    <source>
        <strain evidence="3">J137</strain>
    </source>
</reference>
<dbReference type="Pfam" id="PF00149">
    <property type="entry name" value="Metallophos"/>
    <property type="match status" value="1"/>
</dbReference>
<dbReference type="PANTHER" id="PTHR31302">
    <property type="entry name" value="TRANSMEMBRANE PROTEIN WITH METALLOPHOSPHOESTERASE DOMAIN-RELATED"/>
    <property type="match status" value="1"/>
</dbReference>
<dbReference type="Gene3D" id="3.60.21.10">
    <property type="match status" value="1"/>
</dbReference>
<name>A0A3M0Z2P4_9BACT</name>
<comment type="caution">
    <text evidence="3">The sequence shown here is derived from an EMBL/GenBank/DDBJ whole genome shotgun (WGS) entry which is preliminary data.</text>
</comment>
<dbReference type="InterPro" id="IPR004843">
    <property type="entry name" value="Calcineurin-like_PHP"/>
</dbReference>
<dbReference type="AlphaFoldDB" id="A0A3M0Z2P4"/>
<evidence type="ECO:0000256" key="1">
    <source>
        <dbReference type="SAM" id="Phobius"/>
    </source>
</evidence>
<evidence type="ECO:0000313" key="4">
    <source>
        <dbReference type="Proteomes" id="UP000269410"/>
    </source>
</evidence>
<feature type="domain" description="Calcineurin-like phosphoesterase" evidence="2">
    <location>
        <begin position="140"/>
        <end position="313"/>
    </location>
</feature>
<evidence type="ECO:0000259" key="2">
    <source>
        <dbReference type="Pfam" id="PF00149"/>
    </source>
</evidence>
<dbReference type="Proteomes" id="UP000269410">
    <property type="component" value="Unassembled WGS sequence"/>
</dbReference>
<dbReference type="EMBL" id="RFKV01000004">
    <property type="protein sequence ID" value="RMD77746.1"/>
    <property type="molecule type" value="Genomic_DNA"/>
</dbReference>
<keyword evidence="1" id="KW-1133">Transmembrane helix</keyword>
<proteinExistence type="predicted"/>
<evidence type="ECO:0000313" key="3">
    <source>
        <dbReference type="EMBL" id="RMD77746.1"/>
    </source>
</evidence>
<feature type="transmembrane region" description="Helical" evidence="1">
    <location>
        <begin position="67"/>
        <end position="87"/>
    </location>
</feature>
<feature type="transmembrane region" description="Helical" evidence="1">
    <location>
        <begin position="41"/>
        <end position="61"/>
    </location>
</feature>
<protein>
    <recommendedName>
        <fullName evidence="2">Calcineurin-like phosphoesterase domain-containing protein</fullName>
    </recommendedName>
</protein>
<keyword evidence="1" id="KW-0812">Transmembrane</keyword>
<dbReference type="InterPro" id="IPR029052">
    <property type="entry name" value="Metallo-depent_PP-like"/>
</dbReference>
<dbReference type="SUPFAM" id="SSF56300">
    <property type="entry name" value="Metallo-dependent phosphatases"/>
    <property type="match status" value="1"/>
</dbReference>
<dbReference type="InterPro" id="IPR051158">
    <property type="entry name" value="Metallophosphoesterase_sf"/>
</dbReference>
<dbReference type="PANTHER" id="PTHR31302:SF0">
    <property type="entry name" value="TRANSMEMBRANE PROTEIN WITH METALLOPHOSPHOESTERASE DOMAIN"/>
    <property type="match status" value="1"/>
</dbReference>
<dbReference type="GO" id="GO:0016787">
    <property type="term" value="F:hydrolase activity"/>
    <property type="evidence" value="ECO:0007669"/>
    <property type="project" value="InterPro"/>
</dbReference>
<sequence>MATGFLKFKDRFSIDIILKTSKIPVHSAYLKKKFAYRLRRIVYILILDWSFLIFFVVGFFLSSLNPVLIILSIFSLPFALYFIYLQFIKINTVKLQIFKIWLGEVSRSRKLCFEGTNFEKRKYMVYKQDYENFESLLEPIKIAFVSDIHFGKSYYSCSFQKLVRIANIINNLPTDIFIFGGDLLCEDFCEKSFEFFDLIKKRYKFGVFGNHDSNYLKEKFSIPEEFIVKAGDVGMQILVNESKHIEINGKKITIGGVADLRSGLFDLNKVFHTHNNESDDTLLRILVSHNPEIIDYVEEEDKIDLILSGHTHWGQIRLGEGLNLYRIAPIRKYAKLLGGLYQLEFGTKIHISSGAGTSVIRTKIGAENSVELLELYSKKLVKNS</sequence>